<sequence length="184" mass="20515">MFLSVIIFSSLTFSEGYWVNYGWELFDHVTDARTAALGNATTAYANQSPASTLANPIFSSIPVQRVSLTHQSRFAGLFSSELIGTDTPFRDEKSIRWNLLYEGIGQIPDTRNMLLDWGNDGQFGTNDPGEGNGILDEGERLDSDQIRYFNQRQIGIHSSFVQNIGNVPLGIALKILSYTLDDHF</sequence>
<proteinExistence type="predicted"/>
<dbReference type="AlphaFoldDB" id="A0A382EP44"/>
<gene>
    <name evidence="1" type="ORF">METZ01_LOCUS205019</name>
</gene>
<dbReference type="EMBL" id="UINC01045422">
    <property type="protein sequence ID" value="SVB52165.1"/>
    <property type="molecule type" value="Genomic_DNA"/>
</dbReference>
<name>A0A382EP44_9ZZZZ</name>
<evidence type="ECO:0000313" key="1">
    <source>
        <dbReference type="EMBL" id="SVB52165.1"/>
    </source>
</evidence>
<organism evidence="1">
    <name type="scientific">marine metagenome</name>
    <dbReference type="NCBI Taxonomy" id="408172"/>
    <lineage>
        <taxon>unclassified sequences</taxon>
        <taxon>metagenomes</taxon>
        <taxon>ecological metagenomes</taxon>
    </lineage>
</organism>
<reference evidence="1" key="1">
    <citation type="submission" date="2018-05" db="EMBL/GenBank/DDBJ databases">
        <authorList>
            <person name="Lanie J.A."/>
            <person name="Ng W.-L."/>
            <person name="Kazmierczak K.M."/>
            <person name="Andrzejewski T.M."/>
            <person name="Davidsen T.M."/>
            <person name="Wayne K.J."/>
            <person name="Tettelin H."/>
            <person name="Glass J.I."/>
            <person name="Rusch D."/>
            <person name="Podicherti R."/>
            <person name="Tsui H.-C.T."/>
            <person name="Winkler M.E."/>
        </authorList>
    </citation>
    <scope>NUCLEOTIDE SEQUENCE</scope>
</reference>
<evidence type="ECO:0008006" key="2">
    <source>
        <dbReference type="Google" id="ProtNLM"/>
    </source>
</evidence>
<protein>
    <recommendedName>
        <fullName evidence="2">DUF5723 domain-containing protein</fullName>
    </recommendedName>
</protein>
<accession>A0A382EP44</accession>
<feature type="non-terminal residue" evidence="1">
    <location>
        <position position="184"/>
    </location>
</feature>